<sequence>MLLVFIFTFYLILNCWYARRLTLSLGLSFNSTSAHSSVLMSLPPSTIVIPRCIHTKDFITTSPINDYNGEEFVFYSTRKYRAKNSIIEYHTNQNG</sequence>
<protein>
    <submittedName>
        <fullName evidence="1">Uncharacterized protein</fullName>
    </submittedName>
</protein>
<accession>B6T1G4</accession>
<dbReference type="EMBL" id="EU958829">
    <property type="protein sequence ID" value="ACG30947.1"/>
    <property type="molecule type" value="mRNA"/>
</dbReference>
<organism evidence="1">
    <name type="scientific">Zea mays</name>
    <name type="common">Maize</name>
    <dbReference type="NCBI Taxonomy" id="4577"/>
    <lineage>
        <taxon>Eukaryota</taxon>
        <taxon>Viridiplantae</taxon>
        <taxon>Streptophyta</taxon>
        <taxon>Embryophyta</taxon>
        <taxon>Tracheophyta</taxon>
        <taxon>Spermatophyta</taxon>
        <taxon>Magnoliopsida</taxon>
        <taxon>Liliopsida</taxon>
        <taxon>Poales</taxon>
        <taxon>Poaceae</taxon>
        <taxon>PACMAD clade</taxon>
        <taxon>Panicoideae</taxon>
        <taxon>Andropogonodae</taxon>
        <taxon>Andropogoneae</taxon>
        <taxon>Tripsacinae</taxon>
        <taxon>Zea</taxon>
    </lineage>
</organism>
<reference evidence="1" key="1">
    <citation type="journal article" date="2009" name="Plant Mol. Biol.">
        <title>Insights into corn genes derived from large-scale cDNA sequencing.</title>
        <authorList>
            <person name="Alexandrov N.N."/>
            <person name="Brover V.V."/>
            <person name="Freidin S."/>
            <person name="Troukhan M.E."/>
            <person name="Tatarinova T.V."/>
            <person name="Zhang H."/>
            <person name="Swaller T.J."/>
            <person name="Lu Y.P."/>
            <person name="Bouck J."/>
            <person name="Flavell R.B."/>
            <person name="Feldmann K.A."/>
        </authorList>
    </citation>
    <scope>NUCLEOTIDE SEQUENCE</scope>
</reference>
<evidence type="ECO:0000313" key="1">
    <source>
        <dbReference type="EMBL" id="ACG30947.1"/>
    </source>
</evidence>
<dbReference type="ExpressionAtlas" id="B6T1G4">
    <property type="expression patterns" value="baseline"/>
</dbReference>
<name>B6T1G4_MAIZE</name>
<proteinExistence type="evidence at transcript level"/>
<dbReference type="AlphaFoldDB" id="B6T1G4"/>